<evidence type="ECO:0000313" key="3">
    <source>
        <dbReference type="EMBL" id="TWI45291.1"/>
    </source>
</evidence>
<accession>A0A562PLE3</accession>
<dbReference type="AlphaFoldDB" id="A0A562PLE3"/>
<feature type="transmembrane region" description="Helical" evidence="1">
    <location>
        <begin position="84"/>
        <end position="110"/>
    </location>
</feature>
<reference evidence="2 5" key="3">
    <citation type="submission" date="2019-12" db="EMBL/GenBank/DDBJ databases">
        <title>Draft Genome Sequences of Six Type Strains of the Genus Massilia.</title>
        <authorList>
            <person name="Miess H."/>
            <person name="Frediansyah A."/>
            <person name="Goeker M."/>
            <person name="Gross H."/>
        </authorList>
    </citation>
    <scope>NUCLEOTIDE SEQUENCE [LARGE SCALE GENOMIC DNA]</scope>
    <source>
        <strain evidence="2 5">DSM 26639</strain>
    </source>
</reference>
<evidence type="ECO:0000313" key="2">
    <source>
        <dbReference type="EMBL" id="QGZ41015.1"/>
    </source>
</evidence>
<dbReference type="Proteomes" id="UP000437862">
    <property type="component" value="Chromosome"/>
</dbReference>
<dbReference type="EMBL" id="VLKW01000007">
    <property type="protein sequence ID" value="TWI45291.1"/>
    <property type="molecule type" value="Genomic_DNA"/>
</dbReference>
<keyword evidence="5" id="KW-1185">Reference proteome</keyword>
<feature type="transmembrane region" description="Helical" evidence="1">
    <location>
        <begin position="21"/>
        <end position="39"/>
    </location>
</feature>
<dbReference type="EMBL" id="CP046904">
    <property type="protein sequence ID" value="QGZ41015.1"/>
    <property type="molecule type" value="Genomic_DNA"/>
</dbReference>
<proteinExistence type="predicted"/>
<dbReference type="InterPro" id="IPR008523">
    <property type="entry name" value="DUF805"/>
</dbReference>
<name>A0A562PLE3_9BURK</name>
<protein>
    <submittedName>
        <fullName evidence="2">DUF805 domain-containing protein</fullName>
    </submittedName>
    <submittedName>
        <fullName evidence="3">Uncharacterized membrane protein YhaH (DUF805 family)</fullName>
    </submittedName>
</protein>
<evidence type="ECO:0000313" key="5">
    <source>
        <dbReference type="Proteomes" id="UP000437862"/>
    </source>
</evidence>
<dbReference type="GO" id="GO:0016020">
    <property type="term" value="C:membrane"/>
    <property type="evidence" value="ECO:0007669"/>
    <property type="project" value="InterPro"/>
</dbReference>
<keyword evidence="1" id="KW-0472">Membrane</keyword>
<keyword evidence="1" id="KW-0812">Transmembrane</keyword>
<keyword evidence="1" id="KW-1133">Transmembrane helix</keyword>
<reference evidence="3" key="2">
    <citation type="submission" date="2019-07" db="EMBL/GenBank/DDBJ databases">
        <authorList>
            <person name="Whitman W."/>
            <person name="Huntemann M."/>
            <person name="Clum A."/>
            <person name="Pillay M."/>
            <person name="Palaniappan K."/>
            <person name="Varghese N."/>
            <person name="Mikhailova N."/>
            <person name="Stamatis D."/>
            <person name="Reddy T."/>
            <person name="Daum C."/>
            <person name="Shapiro N."/>
            <person name="Ivanova N."/>
            <person name="Kyrpides N."/>
            <person name="Woyke T."/>
        </authorList>
    </citation>
    <scope>NUCLEOTIDE SEQUENCE</scope>
    <source>
        <strain evidence="3">CGMCC 1.10685</strain>
    </source>
</reference>
<dbReference type="RefSeq" id="WP_145877661.1">
    <property type="nucleotide sequence ID" value="NZ_CP046904.1"/>
</dbReference>
<feature type="transmembrane region" description="Helical" evidence="1">
    <location>
        <begin position="51"/>
        <end position="72"/>
    </location>
</feature>
<dbReference type="Pfam" id="PF05656">
    <property type="entry name" value="DUF805"/>
    <property type="match status" value="1"/>
</dbReference>
<feature type="transmembrane region" description="Helical" evidence="1">
    <location>
        <begin position="125"/>
        <end position="145"/>
    </location>
</feature>
<evidence type="ECO:0000313" key="4">
    <source>
        <dbReference type="Proteomes" id="UP000315112"/>
    </source>
</evidence>
<sequence length="157" mass="16657">MSDALPSSAQPDLLLTRMRRIPYFAALLLLLPAGSLASYGAGTWAAAYGDAASAAASGVTNLALVFVPLLLFSVRRLRDLEMPGWLAIAWLVPLLNVLLAILLCAMPGAAAANRNGPPPAATPRWVGYLILGLTALWIVTATVYLRTVPDAFKDWAQ</sequence>
<organism evidence="3 4">
    <name type="scientific">Pseudoduganella flava</name>
    <dbReference type="NCBI Taxonomy" id="871742"/>
    <lineage>
        <taxon>Bacteria</taxon>
        <taxon>Pseudomonadati</taxon>
        <taxon>Pseudomonadota</taxon>
        <taxon>Betaproteobacteria</taxon>
        <taxon>Burkholderiales</taxon>
        <taxon>Oxalobacteraceae</taxon>
        <taxon>Telluria group</taxon>
        <taxon>Pseudoduganella</taxon>
    </lineage>
</organism>
<evidence type="ECO:0000256" key="1">
    <source>
        <dbReference type="SAM" id="Phobius"/>
    </source>
</evidence>
<gene>
    <name evidence="2" type="ORF">GO485_19370</name>
    <name evidence="3" type="ORF">IP92_03669</name>
</gene>
<dbReference type="Proteomes" id="UP000315112">
    <property type="component" value="Unassembled WGS sequence"/>
</dbReference>
<reference evidence="3 4" key="1">
    <citation type="journal article" date="2015" name="Stand. Genomic Sci.">
        <title>Genomic Encyclopedia of Bacterial and Archaeal Type Strains, Phase III: the genomes of soil and plant-associated and newly described type strains.</title>
        <authorList>
            <person name="Whitman W.B."/>
            <person name="Woyke T."/>
            <person name="Klenk H.P."/>
            <person name="Zhou Y."/>
            <person name="Lilburn T.G."/>
            <person name="Beck B.J."/>
            <person name="De Vos P."/>
            <person name="Vandamme P."/>
            <person name="Eisen J.A."/>
            <person name="Garrity G."/>
            <person name="Hugenholtz P."/>
            <person name="Kyrpides N.C."/>
        </authorList>
    </citation>
    <scope>NUCLEOTIDE SEQUENCE [LARGE SCALE GENOMIC DNA]</scope>
    <source>
        <strain evidence="3 4">CGMCC 1.10685</strain>
    </source>
</reference>